<dbReference type="Pfam" id="PF02769">
    <property type="entry name" value="AIRS_C"/>
    <property type="match status" value="1"/>
</dbReference>
<keyword evidence="1" id="KW-0784">Thiamine biosynthesis</keyword>
<dbReference type="NCBIfam" id="TIGR01379">
    <property type="entry name" value="thiL"/>
    <property type="match status" value="1"/>
</dbReference>
<keyword evidence="1 4" id="KW-0418">Kinase</keyword>
<dbReference type="GO" id="GO:0009030">
    <property type="term" value="F:thiamine-phosphate kinase activity"/>
    <property type="evidence" value="ECO:0007669"/>
    <property type="project" value="UniProtKB-EC"/>
</dbReference>
<dbReference type="EC" id="2.7.4.16" evidence="1"/>
<dbReference type="InterPro" id="IPR036921">
    <property type="entry name" value="PurM-like_N_sf"/>
</dbReference>
<proteinExistence type="inferred from homology"/>
<feature type="binding site" evidence="1">
    <location>
        <position position="227"/>
    </location>
    <ligand>
        <name>ATP</name>
        <dbReference type="ChEBI" id="CHEBI:30616"/>
    </ligand>
</feature>
<keyword evidence="1" id="KW-0479">Metal-binding</keyword>
<dbReference type="Proteomes" id="UP001596113">
    <property type="component" value="Unassembled WGS sequence"/>
</dbReference>
<feature type="binding site" evidence="1">
    <location>
        <position position="225"/>
    </location>
    <ligand>
        <name>Mg(2+)</name>
        <dbReference type="ChEBI" id="CHEBI:18420"/>
        <label>3</label>
    </ligand>
</feature>
<feature type="binding site" evidence="1">
    <location>
        <position position="52"/>
    </location>
    <ligand>
        <name>Mg(2+)</name>
        <dbReference type="ChEBI" id="CHEBI:18420"/>
        <label>1</label>
    </ligand>
</feature>
<dbReference type="PIRSF" id="PIRSF005303">
    <property type="entry name" value="Thiam_monoph_kin"/>
    <property type="match status" value="1"/>
</dbReference>
<dbReference type="Gene3D" id="3.30.1330.10">
    <property type="entry name" value="PurM-like, N-terminal domain"/>
    <property type="match status" value="1"/>
</dbReference>
<name>A0ABW0HXI3_9BACL</name>
<dbReference type="InterPro" id="IPR016188">
    <property type="entry name" value="PurM-like_N"/>
</dbReference>
<dbReference type="InterPro" id="IPR010918">
    <property type="entry name" value="PurM-like_C_dom"/>
</dbReference>
<feature type="binding site" evidence="1">
    <location>
        <position position="52"/>
    </location>
    <ligand>
        <name>Mg(2+)</name>
        <dbReference type="ChEBI" id="CHEBI:18420"/>
        <label>2</label>
    </ligand>
</feature>
<protein>
    <recommendedName>
        <fullName evidence="1">Thiamine-monophosphate kinase</fullName>
        <shortName evidence="1">TMP kinase</shortName>
        <shortName evidence="1">Thiamine-phosphate kinase</shortName>
        <ecNumber evidence="1">2.7.4.16</ecNumber>
    </recommendedName>
</protein>
<dbReference type="SUPFAM" id="SSF56042">
    <property type="entry name" value="PurM C-terminal domain-like"/>
    <property type="match status" value="1"/>
</dbReference>
<keyword evidence="1" id="KW-0547">Nucleotide-binding</keyword>
<comment type="similarity">
    <text evidence="1">Belongs to the thiamine-monophosphate kinase family.</text>
</comment>
<keyword evidence="1 4" id="KW-0808">Transferase</keyword>
<dbReference type="CDD" id="cd02194">
    <property type="entry name" value="ThiL"/>
    <property type="match status" value="1"/>
</dbReference>
<feature type="binding site" evidence="1">
    <location>
        <position position="278"/>
    </location>
    <ligand>
        <name>substrate</name>
    </ligand>
</feature>
<evidence type="ECO:0000259" key="3">
    <source>
        <dbReference type="Pfam" id="PF02769"/>
    </source>
</evidence>
<feature type="binding site" evidence="1">
    <location>
        <position position="59"/>
    </location>
    <ligand>
        <name>substrate</name>
    </ligand>
</feature>
<accession>A0ABW0HXI3</accession>
<comment type="caution">
    <text evidence="4">The sequence shown here is derived from an EMBL/GenBank/DDBJ whole genome shotgun (WGS) entry which is preliminary data.</text>
</comment>
<feature type="binding site" evidence="1">
    <location>
        <position position="35"/>
    </location>
    <ligand>
        <name>Mg(2+)</name>
        <dbReference type="ChEBI" id="CHEBI:18420"/>
        <label>3</label>
    </ligand>
</feature>
<dbReference type="PANTHER" id="PTHR30270:SF0">
    <property type="entry name" value="THIAMINE-MONOPHOSPHATE KINASE"/>
    <property type="match status" value="1"/>
</dbReference>
<keyword evidence="1" id="KW-0067">ATP-binding</keyword>
<feature type="binding site" evidence="1">
    <location>
        <position position="81"/>
    </location>
    <ligand>
        <name>Mg(2+)</name>
        <dbReference type="ChEBI" id="CHEBI:18420"/>
        <label>3</label>
    </ligand>
</feature>
<feature type="binding site" evidence="1">
    <location>
        <position position="129"/>
    </location>
    <ligand>
        <name>Mg(2+)</name>
        <dbReference type="ChEBI" id="CHEBI:18420"/>
        <label>1</label>
    </ligand>
</feature>
<evidence type="ECO:0000313" key="5">
    <source>
        <dbReference type="Proteomes" id="UP001596113"/>
    </source>
</evidence>
<comment type="miscellaneous">
    <text evidence="1">Reaction mechanism of ThiL seems to utilize a direct, inline transfer of the gamma-phosphate of ATP to TMP rather than a phosphorylated enzyme intermediate.</text>
</comment>
<comment type="pathway">
    <text evidence="1">Cofactor biosynthesis; thiamine diphosphate biosynthesis; thiamine diphosphate from thiamine phosphate: step 1/1.</text>
</comment>
<dbReference type="Gene3D" id="3.90.650.10">
    <property type="entry name" value="PurM-like C-terminal domain"/>
    <property type="match status" value="1"/>
</dbReference>
<dbReference type="InterPro" id="IPR006283">
    <property type="entry name" value="ThiL-like"/>
</dbReference>
<comment type="function">
    <text evidence="1">Catalyzes the ATP-dependent phosphorylation of thiamine-monophosphate (TMP) to form thiamine-pyrophosphate (TPP), the active form of vitamin B1.</text>
</comment>
<evidence type="ECO:0000259" key="2">
    <source>
        <dbReference type="Pfam" id="PF00586"/>
    </source>
</evidence>
<gene>
    <name evidence="1 4" type="primary">thiL</name>
    <name evidence="4" type="ORF">ACFPOF_20080</name>
</gene>
<feature type="binding site" evidence="1">
    <location>
        <begin position="128"/>
        <end position="129"/>
    </location>
    <ligand>
        <name>ATP</name>
        <dbReference type="ChEBI" id="CHEBI:30616"/>
    </ligand>
</feature>
<feature type="binding site" evidence="1">
    <location>
        <position position="81"/>
    </location>
    <ligand>
        <name>Mg(2+)</name>
        <dbReference type="ChEBI" id="CHEBI:18420"/>
        <label>4</label>
    </ligand>
</feature>
<sequence>MPPLDEFARIRSWTEHRQPKALLEKAGVSLGIGDDAAVIDGAPGMQWLLSADAMVERVHFLDETMEEADIGYKALAANVSDIAAMGGLPKHALISVCAPPAWNAMRIGRLYDGLYACANKYGVAVVGGDTTSAPEHLVISVTLVGVVEAGRAIKRSGAKPGHIVFLTGPTGLSAAGLHGLLMQSRGAPNVGTLPARLVQAHRRPAPSVKAGRLLLETSWGESLNDVSDGLASEAWEIAEASGAKLVLRESALPISGELASFASAQGKRALDWILYGGEDYVLLGTADGNRQVALQALFREEGLPFFVIGEVEEGTPGVMLETAFGVRKPLGKGGYNHFPEG</sequence>
<feature type="binding site" evidence="1">
    <location>
        <position position="50"/>
    </location>
    <ligand>
        <name>Mg(2+)</name>
        <dbReference type="ChEBI" id="CHEBI:18420"/>
        <label>4</label>
    </ligand>
</feature>
<reference evidence="5" key="1">
    <citation type="journal article" date="2019" name="Int. J. Syst. Evol. Microbiol.">
        <title>The Global Catalogue of Microorganisms (GCM) 10K type strain sequencing project: providing services to taxonomists for standard genome sequencing and annotation.</title>
        <authorList>
            <consortium name="The Broad Institute Genomics Platform"/>
            <consortium name="The Broad Institute Genome Sequencing Center for Infectious Disease"/>
            <person name="Wu L."/>
            <person name="Ma J."/>
        </authorList>
    </citation>
    <scope>NUCLEOTIDE SEQUENCE [LARGE SCALE GENOMIC DNA]</scope>
    <source>
        <strain evidence="5">CGMCC 1.18575</strain>
    </source>
</reference>
<feature type="binding site" evidence="1">
    <location>
        <position position="111"/>
    </location>
    <ligand>
        <name>ATP</name>
        <dbReference type="ChEBI" id="CHEBI:30616"/>
    </ligand>
</feature>
<feature type="binding site" evidence="1">
    <location>
        <position position="228"/>
    </location>
    <ligand>
        <name>Mg(2+)</name>
        <dbReference type="ChEBI" id="CHEBI:18420"/>
        <label>5</label>
    </ligand>
</feature>
<dbReference type="Pfam" id="PF00586">
    <property type="entry name" value="AIRS"/>
    <property type="match status" value="1"/>
</dbReference>
<dbReference type="HAMAP" id="MF_02128">
    <property type="entry name" value="TMP_kinase"/>
    <property type="match status" value="1"/>
</dbReference>
<keyword evidence="5" id="KW-1185">Reference proteome</keyword>
<organism evidence="4 5">
    <name type="scientific">Cohnella soli</name>
    <dbReference type="NCBI Taxonomy" id="425005"/>
    <lineage>
        <taxon>Bacteria</taxon>
        <taxon>Bacillati</taxon>
        <taxon>Bacillota</taxon>
        <taxon>Bacilli</taxon>
        <taxon>Bacillales</taxon>
        <taxon>Paenibacillaceae</taxon>
        <taxon>Cohnella</taxon>
    </lineage>
</organism>
<dbReference type="RefSeq" id="WP_378135888.1">
    <property type="nucleotide sequence ID" value="NZ_JBHSMI010000028.1"/>
</dbReference>
<feature type="binding site" evidence="1">
    <location>
        <position position="35"/>
    </location>
    <ligand>
        <name>Mg(2+)</name>
        <dbReference type="ChEBI" id="CHEBI:18420"/>
        <label>4</label>
    </ligand>
</feature>
<feature type="binding site" evidence="1">
    <location>
        <position position="335"/>
    </location>
    <ligand>
        <name>substrate</name>
    </ligand>
</feature>
<comment type="caution">
    <text evidence="1">Lacks conserved residue(s) required for the propagation of feature annotation.</text>
</comment>
<feature type="binding site" evidence="1">
    <location>
        <position position="81"/>
    </location>
    <ligand>
        <name>Mg(2+)</name>
        <dbReference type="ChEBI" id="CHEBI:18420"/>
        <label>2</label>
    </ligand>
</feature>
<dbReference type="SUPFAM" id="SSF55326">
    <property type="entry name" value="PurM N-terminal domain-like"/>
    <property type="match status" value="1"/>
</dbReference>
<dbReference type="EMBL" id="JBHSMI010000028">
    <property type="protein sequence ID" value="MFC5405048.1"/>
    <property type="molecule type" value="Genomic_DNA"/>
</dbReference>
<dbReference type="PANTHER" id="PTHR30270">
    <property type="entry name" value="THIAMINE-MONOPHOSPHATE KINASE"/>
    <property type="match status" value="1"/>
</dbReference>
<comment type="catalytic activity">
    <reaction evidence="1">
        <text>thiamine phosphate + ATP = thiamine diphosphate + ADP</text>
        <dbReference type="Rhea" id="RHEA:15913"/>
        <dbReference type="ChEBI" id="CHEBI:30616"/>
        <dbReference type="ChEBI" id="CHEBI:37575"/>
        <dbReference type="ChEBI" id="CHEBI:58937"/>
        <dbReference type="ChEBI" id="CHEBI:456216"/>
        <dbReference type="EC" id="2.7.4.16"/>
    </reaction>
</comment>
<feature type="domain" description="PurM-like N-terminal" evidence="2">
    <location>
        <begin position="33"/>
        <end position="147"/>
    </location>
</feature>
<evidence type="ECO:0000256" key="1">
    <source>
        <dbReference type="HAMAP-Rule" id="MF_02128"/>
    </source>
</evidence>
<evidence type="ECO:0000313" key="4">
    <source>
        <dbReference type="EMBL" id="MFC5405048.1"/>
    </source>
</evidence>
<feature type="binding site" evidence="1">
    <location>
        <position position="155"/>
    </location>
    <ligand>
        <name>ATP</name>
        <dbReference type="ChEBI" id="CHEBI:30616"/>
    </ligand>
</feature>
<dbReference type="InterPro" id="IPR036676">
    <property type="entry name" value="PurM-like_C_sf"/>
</dbReference>
<keyword evidence="1" id="KW-0460">Magnesium</keyword>
<feature type="domain" description="PurM-like C-terminal" evidence="3">
    <location>
        <begin position="159"/>
        <end position="315"/>
    </location>
</feature>